<dbReference type="InterPro" id="IPR013517">
    <property type="entry name" value="FG-GAP"/>
</dbReference>
<dbReference type="PANTHER" id="PTHR16026">
    <property type="entry name" value="CARTILAGE ACIDIC PROTEIN 1"/>
    <property type="match status" value="1"/>
</dbReference>
<dbReference type="EMBL" id="UINC01015401">
    <property type="protein sequence ID" value="SVA64882.1"/>
    <property type="molecule type" value="Genomic_DNA"/>
</dbReference>
<sequence>MNVAMIQIVMKTSTAFACVLLALTGSASLGIAQSSVVAATFADATATAGIHFEHRHGGTGERYMVETMGSGAALADLDGDGWLDIYFVQNGPTPGFVETEKLVDQYFRNRGDGSFDDATEHTGVSGDGYGLGAAAADYDNDGFIDLYVTNYGPNRLYRNNGDGTFSDVTVEAGVGDDLWGSSTAWADIDHDGLLDLYVANYVDFGWDNNKFCGDSSRGLSAYCHPDEYNALPDRLYLNAGDGTFEEIGERAGIVDTLDGKGLGVVFADYDDDGDDDVYVANDSTRNLLYTNNGDRTFTEDGFLAGVGYNEDGRTEAGMGVDWGDYDGDRRLDVVVTNLTLETNTLYRNLGKGSFVDASFATGLGEPSLLFVAFGTNWMDYDNDTDLDLFVANGHIIDNIAEFGTKVEGSPLADRTYPQTNHLYRNDGQGRFEEVHSRSGEGMDLVKVSRGSAVGDVDNDGDLDIMISNSNQSADYLRNDGGNDAGNWIQLRLVGRRANRNAVGARVTIDESIVREVRAGSSYCSSSDTRLHVGIGAAGAAEVMVRWPGGETALLGSLQAGHLYVVHEGHGVVAIR</sequence>
<dbReference type="Pfam" id="PF07593">
    <property type="entry name" value="UnbV_ASPIC"/>
    <property type="match status" value="1"/>
</dbReference>
<dbReference type="PANTHER" id="PTHR16026:SF0">
    <property type="entry name" value="CARTILAGE ACIDIC PROTEIN 1"/>
    <property type="match status" value="1"/>
</dbReference>
<reference evidence="3" key="1">
    <citation type="submission" date="2018-05" db="EMBL/GenBank/DDBJ databases">
        <authorList>
            <person name="Lanie J.A."/>
            <person name="Ng W.-L."/>
            <person name="Kazmierczak K.M."/>
            <person name="Andrzejewski T.M."/>
            <person name="Davidsen T.M."/>
            <person name="Wayne K.J."/>
            <person name="Tettelin H."/>
            <person name="Glass J.I."/>
            <person name="Rusch D."/>
            <person name="Podicherti R."/>
            <person name="Tsui H.-C.T."/>
            <person name="Winkler M.E."/>
        </authorList>
    </citation>
    <scope>NUCLEOTIDE SEQUENCE</scope>
</reference>
<gene>
    <name evidence="3" type="ORF">METZ01_LOCUS117736</name>
</gene>
<feature type="domain" description="ASPIC/UnbV" evidence="2">
    <location>
        <begin position="501"/>
        <end position="562"/>
    </location>
</feature>
<dbReference type="Gene3D" id="2.130.10.130">
    <property type="entry name" value="Integrin alpha, N-terminal"/>
    <property type="match status" value="2"/>
</dbReference>
<dbReference type="SUPFAM" id="SSF69318">
    <property type="entry name" value="Integrin alpha N-terminal domain"/>
    <property type="match status" value="1"/>
</dbReference>
<dbReference type="InterPro" id="IPR027039">
    <property type="entry name" value="Crtac1"/>
</dbReference>
<dbReference type="AlphaFoldDB" id="A0A381XK54"/>
<accession>A0A381XK54</accession>
<keyword evidence="1" id="KW-0732">Signal</keyword>
<proteinExistence type="predicted"/>
<protein>
    <recommendedName>
        <fullName evidence="2">ASPIC/UnbV domain-containing protein</fullName>
    </recommendedName>
</protein>
<dbReference type="Pfam" id="PF13517">
    <property type="entry name" value="FG-GAP_3"/>
    <property type="match status" value="3"/>
</dbReference>
<evidence type="ECO:0000256" key="1">
    <source>
        <dbReference type="ARBA" id="ARBA00022729"/>
    </source>
</evidence>
<organism evidence="3">
    <name type="scientific">marine metagenome</name>
    <dbReference type="NCBI Taxonomy" id="408172"/>
    <lineage>
        <taxon>unclassified sequences</taxon>
        <taxon>metagenomes</taxon>
        <taxon>ecological metagenomes</taxon>
    </lineage>
</organism>
<name>A0A381XK54_9ZZZZ</name>
<evidence type="ECO:0000259" key="2">
    <source>
        <dbReference type="Pfam" id="PF07593"/>
    </source>
</evidence>
<dbReference type="InterPro" id="IPR028994">
    <property type="entry name" value="Integrin_alpha_N"/>
</dbReference>
<evidence type="ECO:0000313" key="3">
    <source>
        <dbReference type="EMBL" id="SVA64882.1"/>
    </source>
</evidence>
<dbReference type="InterPro" id="IPR011519">
    <property type="entry name" value="UnbV_ASPIC"/>
</dbReference>